<dbReference type="Pfam" id="PF07804">
    <property type="entry name" value="HipA_C"/>
    <property type="match status" value="1"/>
</dbReference>
<feature type="domain" description="HipA-like C-terminal" evidence="4">
    <location>
        <begin position="153"/>
        <end position="287"/>
    </location>
</feature>
<evidence type="ECO:0000259" key="4">
    <source>
        <dbReference type="Pfam" id="PF07804"/>
    </source>
</evidence>
<evidence type="ECO:0000256" key="1">
    <source>
        <dbReference type="ARBA" id="ARBA00010164"/>
    </source>
</evidence>
<dbReference type="InterPro" id="IPR052028">
    <property type="entry name" value="HipA_Ser/Thr_kinase"/>
</dbReference>
<dbReference type="InterPro" id="IPR012893">
    <property type="entry name" value="HipA-like_C"/>
</dbReference>
<dbReference type="Pfam" id="PF13657">
    <property type="entry name" value="Couple_hipA"/>
    <property type="match status" value="1"/>
</dbReference>
<organism evidence="6">
    <name type="scientific">Bradyrhizobium diazoefficiens</name>
    <dbReference type="NCBI Taxonomy" id="1355477"/>
    <lineage>
        <taxon>Bacteria</taxon>
        <taxon>Pseudomonadati</taxon>
        <taxon>Pseudomonadota</taxon>
        <taxon>Alphaproteobacteria</taxon>
        <taxon>Hyphomicrobiales</taxon>
        <taxon>Nitrobacteraceae</taxon>
        <taxon>Bradyrhizobium</taxon>
    </lineage>
</organism>
<dbReference type="RefSeq" id="WP_050991094.1">
    <property type="nucleotide sequence ID" value="NZ_AP022639.1"/>
</dbReference>
<reference evidence="6" key="1">
    <citation type="submission" date="2020-05" db="EMBL/GenBank/DDBJ databases">
        <title>Complete genome sequence of Bradyrhizobium diazoefficiens XF2 isolated from soybean nodule.</title>
        <authorList>
            <person name="Noda R."/>
            <person name="Kakizaki K."/>
            <person name="Minamisawa K."/>
        </authorList>
    </citation>
    <scope>NUCLEOTIDE SEQUENCE</scope>
    <source>
        <strain evidence="6">XF2</strain>
    </source>
</reference>
<evidence type="ECO:0000256" key="3">
    <source>
        <dbReference type="ARBA" id="ARBA00022777"/>
    </source>
</evidence>
<dbReference type="PANTHER" id="PTHR37419:SF1">
    <property type="entry name" value="SERINE_THREONINE-PROTEIN KINASE TOXIN HIPA"/>
    <property type="match status" value="1"/>
</dbReference>
<keyword evidence="2" id="KW-0808">Transferase</keyword>
<dbReference type="GO" id="GO:0005829">
    <property type="term" value="C:cytosol"/>
    <property type="evidence" value="ECO:0007669"/>
    <property type="project" value="TreeGrafter"/>
</dbReference>
<keyword evidence="3" id="KW-0418">Kinase</keyword>
<evidence type="ECO:0000313" key="8">
    <source>
        <dbReference type="EMBL" id="BCE80557.1"/>
    </source>
</evidence>
<protein>
    <submittedName>
        <fullName evidence="6">Uncharacterized protein</fullName>
    </submittedName>
</protein>
<evidence type="ECO:0000256" key="2">
    <source>
        <dbReference type="ARBA" id="ARBA00022679"/>
    </source>
</evidence>
<comment type="similarity">
    <text evidence="1">Belongs to the HipA Ser/Thr kinase family.</text>
</comment>
<proteinExistence type="inferred from homology"/>
<reference evidence="7" key="2">
    <citation type="submission" date="2020-05" db="EMBL/GenBank/DDBJ databases">
        <title>Complete genome sequence of Bradyrhizobium diazoefficiens XF3 isolated from soybean nodule.</title>
        <authorList>
            <person name="Noda R."/>
            <person name="Kakizaki K."/>
            <person name="Minamisawa K."/>
        </authorList>
    </citation>
    <scope>NUCLEOTIDE SEQUENCE</scope>
    <source>
        <strain evidence="7">XF3</strain>
    </source>
</reference>
<evidence type="ECO:0000259" key="5">
    <source>
        <dbReference type="Pfam" id="PF13657"/>
    </source>
</evidence>
<evidence type="ECO:0000313" key="7">
    <source>
        <dbReference type="EMBL" id="BCE36958.1"/>
    </source>
</evidence>
<dbReference type="PANTHER" id="PTHR37419">
    <property type="entry name" value="SERINE/THREONINE-PROTEIN KINASE TOXIN HIPA"/>
    <property type="match status" value="1"/>
</dbReference>
<dbReference type="AlphaFoldDB" id="A0A809XNB9"/>
<accession>A0A809XNB9</accession>
<dbReference type="EMBL" id="AP023093">
    <property type="protein sequence ID" value="BCE36958.1"/>
    <property type="molecule type" value="Genomic_DNA"/>
</dbReference>
<sequence>MSKFMNVLMGGVPIGRLEQMDTGVLAIEYADGWLAADRVQIPLSMSLPLAAKKHSGAKVANYLWNLLPDSDQTLQKWGQIYGVSPNSAFALLSKVGEDCAGAIQIVTDEWMAANADSPGEVQWIDEAEVANRLKRLREERTWTGRRDGDRGHFSLAGAQPKMALLFDGKRWGVPSGRRATTHILKPPMPHLRGTTENEYACLRLANHLGITAAEAKVGKFGEEVAIVVTRYDREIDKDGVVRRFHQEDMCQALGVHPAVKYQSEGGPSIEQITNDVLRYATDPEADKAAFR</sequence>
<evidence type="ECO:0000313" key="6">
    <source>
        <dbReference type="EMBL" id="BCE28225.1"/>
    </source>
</evidence>
<name>A0A809XNB9_9BRAD</name>
<reference evidence="8" key="3">
    <citation type="submission" date="2020-05" db="EMBL/GenBank/DDBJ databases">
        <title>Complete genome sequence of Bradyrhizobium diazoefficiens XF9 isolated from soybean nodule.</title>
        <authorList>
            <person name="Noda R."/>
            <person name="Kakizaki K."/>
            <person name="Minamisawa K."/>
        </authorList>
    </citation>
    <scope>NUCLEOTIDE SEQUENCE</scope>
    <source>
        <strain evidence="8">XF9</strain>
    </source>
</reference>
<gene>
    <name evidence="6" type="ORF">XF2B_19940</name>
    <name evidence="7" type="ORF">XF3B_19890</name>
    <name evidence="8" type="ORF">XF9B_19780</name>
</gene>
<dbReference type="EMBL" id="AP023092">
    <property type="protein sequence ID" value="BCE28225.1"/>
    <property type="molecule type" value="Genomic_DNA"/>
</dbReference>
<feature type="domain" description="HipA N-terminal subdomain 1" evidence="5">
    <location>
        <begin position="6"/>
        <end position="105"/>
    </location>
</feature>
<dbReference type="NCBIfam" id="TIGR03071">
    <property type="entry name" value="couple_hipA"/>
    <property type="match status" value="1"/>
</dbReference>
<dbReference type="InterPro" id="IPR017508">
    <property type="entry name" value="HipA_N1"/>
</dbReference>
<dbReference type="GO" id="GO:0004674">
    <property type="term" value="F:protein serine/threonine kinase activity"/>
    <property type="evidence" value="ECO:0007669"/>
    <property type="project" value="TreeGrafter"/>
</dbReference>
<dbReference type="EMBL" id="AP023098">
    <property type="protein sequence ID" value="BCE80557.1"/>
    <property type="molecule type" value="Genomic_DNA"/>
</dbReference>